<accession>A0A6C1KK60</accession>
<dbReference type="InterPro" id="IPR014748">
    <property type="entry name" value="Enoyl-CoA_hydra_C"/>
</dbReference>
<keyword evidence="2" id="KW-0456">Lyase</keyword>
<name>A0A6C1KK60_XANAU</name>
<dbReference type="Pfam" id="PF00378">
    <property type="entry name" value="ECH_1"/>
    <property type="match status" value="1"/>
</dbReference>
<proteinExistence type="inferred from homology"/>
<dbReference type="GeneID" id="95773469"/>
<sequence length="277" mass="29412">MADAAPAQVANGFGGAHHRHTEGPLVITRDGDILIVGLDRQAKRNAINDSTIEALDACFSSIPDDVRAVVIHGIGPNFSAGLDLSEISERDVTDGVFHSRAWHRCFEKIEFGRVPVVAVLKGAVIGGGLELACAAHIRVAEPSAFYALPEGQRGIFVGGGGSVRLPKLIGVARMADMMLTGRSYSAAEGVSLGFSQYLVGEDEGFAHALDLARRICGNAPLTNFAVIQALPRIADSDPRVGYLMESLVSAVAQGDREAKTRVRAFLEKRAAKVTRPD</sequence>
<dbReference type="Gene3D" id="3.90.226.10">
    <property type="entry name" value="2-enoyl-CoA Hydratase, Chain A, domain 1"/>
    <property type="match status" value="1"/>
</dbReference>
<gene>
    <name evidence="3" type="ORF">FBQ73_08395</name>
</gene>
<dbReference type="OrthoDB" id="9795727at2"/>
<dbReference type="Proteomes" id="UP000305131">
    <property type="component" value="Unassembled WGS sequence"/>
</dbReference>
<dbReference type="InterPro" id="IPR029045">
    <property type="entry name" value="ClpP/crotonase-like_dom_sf"/>
</dbReference>
<dbReference type="SUPFAM" id="SSF52096">
    <property type="entry name" value="ClpP/crotonase"/>
    <property type="match status" value="1"/>
</dbReference>
<dbReference type="EMBL" id="VAUP01000016">
    <property type="protein sequence ID" value="TLX43414.1"/>
    <property type="molecule type" value="Genomic_DNA"/>
</dbReference>
<protein>
    <submittedName>
        <fullName evidence="3">Crotonase/enoyl-CoA hydratase family protein</fullName>
    </submittedName>
</protein>
<evidence type="ECO:0000313" key="3">
    <source>
        <dbReference type="EMBL" id="TLX43414.1"/>
    </source>
</evidence>
<dbReference type="NCBIfam" id="NF006013">
    <property type="entry name" value="PRK08150.1"/>
    <property type="match status" value="1"/>
</dbReference>
<dbReference type="GO" id="GO:0006635">
    <property type="term" value="P:fatty acid beta-oxidation"/>
    <property type="evidence" value="ECO:0007669"/>
    <property type="project" value="TreeGrafter"/>
</dbReference>
<dbReference type="Gene3D" id="1.10.12.10">
    <property type="entry name" value="Lyase 2-enoyl-coa Hydratase, Chain A, domain 2"/>
    <property type="match status" value="1"/>
</dbReference>
<evidence type="ECO:0000256" key="1">
    <source>
        <dbReference type="ARBA" id="ARBA00005254"/>
    </source>
</evidence>
<dbReference type="InterPro" id="IPR001753">
    <property type="entry name" value="Enoyl-CoA_hydra/iso"/>
</dbReference>
<dbReference type="AlphaFoldDB" id="A0A6C1KK60"/>
<evidence type="ECO:0000313" key="4">
    <source>
        <dbReference type="Proteomes" id="UP000305131"/>
    </source>
</evidence>
<dbReference type="PANTHER" id="PTHR11941:SF54">
    <property type="entry name" value="ENOYL-COA HYDRATASE, MITOCHONDRIAL"/>
    <property type="match status" value="1"/>
</dbReference>
<dbReference type="PANTHER" id="PTHR11941">
    <property type="entry name" value="ENOYL-COA HYDRATASE-RELATED"/>
    <property type="match status" value="1"/>
</dbReference>
<organism evidence="3 4">
    <name type="scientific">Xanthobacter autotrophicus</name>
    <dbReference type="NCBI Taxonomy" id="280"/>
    <lineage>
        <taxon>Bacteria</taxon>
        <taxon>Pseudomonadati</taxon>
        <taxon>Pseudomonadota</taxon>
        <taxon>Alphaproteobacteria</taxon>
        <taxon>Hyphomicrobiales</taxon>
        <taxon>Xanthobacteraceae</taxon>
        <taxon>Xanthobacter</taxon>
    </lineage>
</organism>
<comment type="similarity">
    <text evidence="1">Belongs to the enoyl-CoA hydratase/isomerase family.</text>
</comment>
<reference evidence="3 4" key="1">
    <citation type="submission" date="2019-05" db="EMBL/GenBank/DDBJ databases">
        <authorList>
            <person name="Zhou X."/>
        </authorList>
    </citation>
    <scope>NUCLEOTIDE SEQUENCE [LARGE SCALE GENOMIC DNA]</scope>
    <source>
        <strain evidence="3 4">DSM 432</strain>
    </source>
</reference>
<dbReference type="RefSeq" id="WP_138399051.1">
    <property type="nucleotide sequence ID" value="NZ_JBAFVI010000023.1"/>
</dbReference>
<dbReference type="GO" id="GO:0016829">
    <property type="term" value="F:lyase activity"/>
    <property type="evidence" value="ECO:0007669"/>
    <property type="project" value="UniProtKB-KW"/>
</dbReference>
<dbReference type="CDD" id="cd06558">
    <property type="entry name" value="crotonase-like"/>
    <property type="match status" value="1"/>
</dbReference>
<comment type="caution">
    <text evidence="3">The sequence shown here is derived from an EMBL/GenBank/DDBJ whole genome shotgun (WGS) entry which is preliminary data.</text>
</comment>
<evidence type="ECO:0000256" key="2">
    <source>
        <dbReference type="ARBA" id="ARBA00023239"/>
    </source>
</evidence>